<evidence type="ECO:0000256" key="4">
    <source>
        <dbReference type="ARBA" id="ARBA00023015"/>
    </source>
</evidence>
<evidence type="ECO:0000256" key="8">
    <source>
        <dbReference type="SAM" id="MobiDB-lite"/>
    </source>
</evidence>
<keyword evidence="2" id="KW-0479">Metal-binding</keyword>
<dbReference type="PROSITE" id="PS50048">
    <property type="entry name" value="ZN2_CY6_FUNGAL_2"/>
    <property type="match status" value="1"/>
</dbReference>
<dbReference type="Gene3D" id="4.10.240.10">
    <property type="entry name" value="Zn(2)-C6 fungal-type DNA-binding domain"/>
    <property type="match status" value="1"/>
</dbReference>
<comment type="caution">
    <text evidence="10">The sequence shown here is derived from an EMBL/GenBank/DDBJ whole genome shotgun (WGS) entry which is preliminary data.</text>
</comment>
<reference evidence="10 11" key="1">
    <citation type="journal article" date="2018" name="BMC Genomics">
        <title>Genomic evidence for intraspecific hybridization in a clonal and extremely halotolerant yeast.</title>
        <authorList>
            <person name="Gostincar C."/>
            <person name="Stajich J.E."/>
            <person name="Zupancic J."/>
            <person name="Zalar P."/>
            <person name="Gunde-Cimerman N."/>
        </authorList>
    </citation>
    <scope>NUCLEOTIDE SEQUENCE [LARGE SCALE GENOMIC DNA]</scope>
    <source>
        <strain evidence="10 11">EXF-10513</strain>
    </source>
</reference>
<keyword evidence="3" id="KW-0862">Zinc</keyword>
<dbReference type="InterPro" id="IPR007219">
    <property type="entry name" value="XnlR_reg_dom"/>
</dbReference>
<keyword evidence="5" id="KW-0238">DNA-binding</keyword>
<evidence type="ECO:0000259" key="9">
    <source>
        <dbReference type="PROSITE" id="PS50048"/>
    </source>
</evidence>
<dbReference type="CDD" id="cd00067">
    <property type="entry name" value="GAL4"/>
    <property type="match status" value="1"/>
</dbReference>
<name>A0A3M7H468_HORWE</name>
<gene>
    <name evidence="10" type="ORF">D0864_01815</name>
</gene>
<evidence type="ECO:0000256" key="5">
    <source>
        <dbReference type="ARBA" id="ARBA00023125"/>
    </source>
</evidence>
<dbReference type="GO" id="GO:0043565">
    <property type="term" value="F:sequence-specific DNA binding"/>
    <property type="evidence" value="ECO:0007669"/>
    <property type="project" value="TreeGrafter"/>
</dbReference>
<dbReference type="SMART" id="SM00066">
    <property type="entry name" value="GAL4"/>
    <property type="match status" value="1"/>
</dbReference>
<evidence type="ECO:0000313" key="11">
    <source>
        <dbReference type="Proteomes" id="UP000269539"/>
    </source>
</evidence>
<keyword evidence="4" id="KW-0805">Transcription regulation</keyword>
<dbReference type="GO" id="GO:0000981">
    <property type="term" value="F:DNA-binding transcription factor activity, RNA polymerase II-specific"/>
    <property type="evidence" value="ECO:0007669"/>
    <property type="project" value="InterPro"/>
</dbReference>
<evidence type="ECO:0000313" key="10">
    <source>
        <dbReference type="EMBL" id="RMZ08134.1"/>
    </source>
</evidence>
<dbReference type="GO" id="GO:0005634">
    <property type="term" value="C:nucleus"/>
    <property type="evidence" value="ECO:0007669"/>
    <property type="project" value="UniProtKB-SubCell"/>
</dbReference>
<dbReference type="SUPFAM" id="SSF57701">
    <property type="entry name" value="Zn2/Cys6 DNA-binding domain"/>
    <property type="match status" value="1"/>
</dbReference>
<dbReference type="PANTHER" id="PTHR47782:SF12">
    <property type="entry name" value="ZN(II)2CYS6 TRANSCRIPTION FACTOR (EUROFUNG)"/>
    <property type="match status" value="1"/>
</dbReference>
<accession>A0A3M7H468</accession>
<dbReference type="SMART" id="SM00906">
    <property type="entry name" value="Fungal_trans"/>
    <property type="match status" value="1"/>
</dbReference>
<keyword evidence="6" id="KW-0804">Transcription</keyword>
<evidence type="ECO:0000256" key="2">
    <source>
        <dbReference type="ARBA" id="ARBA00022723"/>
    </source>
</evidence>
<comment type="subcellular location">
    <subcellularLocation>
        <location evidence="1">Nucleus</location>
    </subcellularLocation>
</comment>
<evidence type="ECO:0000256" key="7">
    <source>
        <dbReference type="ARBA" id="ARBA00023242"/>
    </source>
</evidence>
<protein>
    <recommendedName>
        <fullName evidence="9">Zn(2)-C6 fungal-type domain-containing protein</fullName>
    </recommendedName>
</protein>
<dbReference type="CDD" id="cd12148">
    <property type="entry name" value="fungal_TF_MHR"/>
    <property type="match status" value="1"/>
</dbReference>
<dbReference type="PROSITE" id="PS00463">
    <property type="entry name" value="ZN2_CY6_FUNGAL_1"/>
    <property type="match status" value="1"/>
</dbReference>
<sequence length="662" mass="74002">MDAREGLHACKRCRARKVKCDKLAPSCSPCAKAGVDCVFIDGNSHVEYSRAYSEIGRLEDEEKSLRAAIQDNATANPTSPHSAEPSPAFVGESSGISSRLGESRGQVLKQLLKRPQQQEATIAPANFPRFEVADYLGSETDTRASSLGESHLQKPFLLESEVYELLTRIYPSHGDSLASDEDRFRLLMICAIAAGHNGSSPVCFLPSSTQILFQDSIAGGSCLHTEFVIVGPIRRIISHWQVFDEISMLTFVRSANILTIGMSTWEIARLVIRICVEEELHLEPILPMEPLHEQHRRRIFWECYVLDRHSSVTLGRPFAIEDSDIRIGLPVSVHDKDLSSLGLGRLDVAKTSLTFEEDEAMEIFIHFVRLRLITSRIHNVFFSNQSTAKAIKSSVLDVGRTLVEYHSLLAELERWRQAVPVFPLSESLYQRPKWYDFLFEKEVLLLVRGALDAVPSNLGWPPPELAERCRTAAARTITLYSEMYAARHINCTRGYFQTIFTAGLTLVHFAPKGQSMGQRARHPQLEVLNQCAHVLWSLCEIMTDARPFAQAFQVVCEHLTPQRDLFAQRANTQNDQNYNTDEISGQYGVPANNNPTTLSSDPLFTDFASGNPIDSVDWSAGWPTGLDPLMSDMELFAGQFACGDLSFDLPPGDINWNFPNGL</sequence>
<dbReference type="Proteomes" id="UP000269539">
    <property type="component" value="Unassembled WGS sequence"/>
</dbReference>
<dbReference type="InterPro" id="IPR001138">
    <property type="entry name" value="Zn2Cys6_DnaBD"/>
</dbReference>
<dbReference type="VEuPathDB" id="FungiDB:BTJ68_01342"/>
<dbReference type="InterPro" id="IPR052202">
    <property type="entry name" value="Yeast_MetPath_Reg"/>
</dbReference>
<dbReference type="Pfam" id="PF04082">
    <property type="entry name" value="Fungal_trans"/>
    <property type="match status" value="1"/>
</dbReference>
<keyword evidence="7" id="KW-0539">Nucleus</keyword>
<dbReference type="EMBL" id="QWIO01000119">
    <property type="protein sequence ID" value="RMZ08134.1"/>
    <property type="molecule type" value="Genomic_DNA"/>
</dbReference>
<dbReference type="Pfam" id="PF00172">
    <property type="entry name" value="Zn_clus"/>
    <property type="match status" value="1"/>
</dbReference>
<feature type="region of interest" description="Disordered" evidence="8">
    <location>
        <begin position="73"/>
        <end position="97"/>
    </location>
</feature>
<evidence type="ECO:0000256" key="3">
    <source>
        <dbReference type="ARBA" id="ARBA00022833"/>
    </source>
</evidence>
<proteinExistence type="predicted"/>
<organism evidence="10 11">
    <name type="scientific">Hortaea werneckii</name>
    <name type="common">Black yeast</name>
    <name type="synonym">Cladosporium werneckii</name>
    <dbReference type="NCBI Taxonomy" id="91943"/>
    <lineage>
        <taxon>Eukaryota</taxon>
        <taxon>Fungi</taxon>
        <taxon>Dikarya</taxon>
        <taxon>Ascomycota</taxon>
        <taxon>Pezizomycotina</taxon>
        <taxon>Dothideomycetes</taxon>
        <taxon>Dothideomycetidae</taxon>
        <taxon>Mycosphaerellales</taxon>
        <taxon>Teratosphaeriaceae</taxon>
        <taxon>Hortaea</taxon>
    </lineage>
</organism>
<dbReference type="GO" id="GO:0006351">
    <property type="term" value="P:DNA-templated transcription"/>
    <property type="evidence" value="ECO:0007669"/>
    <property type="project" value="InterPro"/>
</dbReference>
<dbReference type="AlphaFoldDB" id="A0A3M7H468"/>
<evidence type="ECO:0000256" key="6">
    <source>
        <dbReference type="ARBA" id="ARBA00023163"/>
    </source>
</evidence>
<dbReference type="InterPro" id="IPR036864">
    <property type="entry name" value="Zn2-C6_fun-type_DNA-bd_sf"/>
</dbReference>
<evidence type="ECO:0000256" key="1">
    <source>
        <dbReference type="ARBA" id="ARBA00004123"/>
    </source>
</evidence>
<dbReference type="PANTHER" id="PTHR47782">
    <property type="entry name" value="ZN(II)2CYS6 TRANSCRIPTION FACTOR (EUROFUNG)-RELATED"/>
    <property type="match status" value="1"/>
</dbReference>
<feature type="domain" description="Zn(2)-C6 fungal-type" evidence="9">
    <location>
        <begin position="9"/>
        <end position="39"/>
    </location>
</feature>
<dbReference type="GO" id="GO:0045944">
    <property type="term" value="P:positive regulation of transcription by RNA polymerase II"/>
    <property type="evidence" value="ECO:0007669"/>
    <property type="project" value="TreeGrafter"/>
</dbReference>
<dbReference type="GO" id="GO:0008270">
    <property type="term" value="F:zinc ion binding"/>
    <property type="evidence" value="ECO:0007669"/>
    <property type="project" value="InterPro"/>
</dbReference>